<keyword evidence="8" id="KW-0418">Kinase</keyword>
<keyword evidence="8" id="KW-0808">Transferase</keyword>
<evidence type="ECO:0000259" key="5">
    <source>
        <dbReference type="PROSITE" id="PS50109"/>
    </source>
</evidence>
<dbReference type="Gene3D" id="1.10.510.10">
    <property type="entry name" value="Transferase(Phosphotransferase) domain 1"/>
    <property type="match status" value="1"/>
</dbReference>
<dbReference type="GO" id="GO:0005524">
    <property type="term" value="F:ATP binding"/>
    <property type="evidence" value="ECO:0007669"/>
    <property type="project" value="InterPro"/>
</dbReference>
<dbReference type="Pfam" id="PF13191">
    <property type="entry name" value="AAA_16"/>
    <property type="match status" value="1"/>
</dbReference>
<dbReference type="CDD" id="cd00082">
    <property type="entry name" value="HisKA"/>
    <property type="match status" value="1"/>
</dbReference>
<dbReference type="Pfam" id="PF00069">
    <property type="entry name" value="Pkinase"/>
    <property type="match status" value="1"/>
</dbReference>
<dbReference type="SMART" id="SM00091">
    <property type="entry name" value="PAS"/>
    <property type="match status" value="2"/>
</dbReference>
<dbReference type="PROSITE" id="PS50113">
    <property type="entry name" value="PAC"/>
    <property type="match status" value="2"/>
</dbReference>
<organism evidence="8 9">
    <name type="scientific">Rhizobium aethiopicum</name>
    <dbReference type="NCBI Taxonomy" id="1138170"/>
    <lineage>
        <taxon>Bacteria</taxon>
        <taxon>Pseudomonadati</taxon>
        <taxon>Pseudomonadota</taxon>
        <taxon>Alphaproteobacteria</taxon>
        <taxon>Hyphomicrobiales</taxon>
        <taxon>Rhizobiaceae</taxon>
        <taxon>Rhizobium/Agrobacterium group</taxon>
        <taxon>Rhizobium</taxon>
    </lineage>
</organism>
<dbReference type="InterPro" id="IPR005467">
    <property type="entry name" value="His_kinase_dom"/>
</dbReference>
<gene>
    <name evidence="8" type="ORF">GA0061105_12239</name>
</gene>
<dbReference type="SMART" id="SM00388">
    <property type="entry name" value="HisKA"/>
    <property type="match status" value="1"/>
</dbReference>
<evidence type="ECO:0000313" key="8">
    <source>
        <dbReference type="EMBL" id="SCB61717.1"/>
    </source>
</evidence>
<feature type="domain" description="Histidine kinase" evidence="5">
    <location>
        <begin position="1765"/>
        <end position="1981"/>
    </location>
</feature>
<dbReference type="Gene3D" id="1.10.287.130">
    <property type="match status" value="1"/>
</dbReference>
<dbReference type="InterPro" id="IPR041664">
    <property type="entry name" value="AAA_16"/>
</dbReference>
<dbReference type="InterPro" id="IPR000719">
    <property type="entry name" value="Prot_kinase_dom"/>
</dbReference>
<dbReference type="InterPro" id="IPR053159">
    <property type="entry name" value="Hybrid_Histidine_Kinase"/>
</dbReference>
<dbReference type="EMBL" id="FMAJ01000022">
    <property type="protein sequence ID" value="SCB61717.1"/>
    <property type="molecule type" value="Genomic_DNA"/>
</dbReference>
<proteinExistence type="predicted"/>
<dbReference type="InterPro" id="IPR003594">
    <property type="entry name" value="HATPase_dom"/>
</dbReference>
<evidence type="ECO:0000259" key="4">
    <source>
        <dbReference type="PROSITE" id="PS50011"/>
    </source>
</evidence>
<dbReference type="STRING" id="1138170.GA0061105_12239"/>
<feature type="domain" description="PAS" evidence="6">
    <location>
        <begin position="1498"/>
        <end position="1554"/>
    </location>
</feature>
<dbReference type="SUPFAM" id="SSF55785">
    <property type="entry name" value="PYP-like sensor domain (PAS domain)"/>
    <property type="match status" value="2"/>
</dbReference>
<evidence type="ECO:0000313" key="9">
    <source>
        <dbReference type="Proteomes" id="UP000198723"/>
    </source>
</evidence>
<dbReference type="RefSeq" id="WP_092754298.1">
    <property type="nucleotide sequence ID" value="NZ_FMAJ01000022.1"/>
</dbReference>
<reference evidence="8 9" key="1">
    <citation type="submission" date="2016-08" db="EMBL/GenBank/DDBJ databases">
        <authorList>
            <person name="Seilhamer J.J."/>
        </authorList>
    </citation>
    <scope>NUCLEOTIDE SEQUENCE [LARGE SCALE GENOMIC DNA]</scope>
    <source>
        <strain evidence="8 9">HBR26</strain>
    </source>
</reference>
<dbReference type="SUPFAM" id="SSF55781">
    <property type="entry name" value="GAF domain-like"/>
    <property type="match status" value="1"/>
</dbReference>
<dbReference type="Gene3D" id="3.40.50.300">
    <property type="entry name" value="P-loop containing nucleotide triphosphate hydrolases"/>
    <property type="match status" value="1"/>
</dbReference>
<dbReference type="Pfam" id="PF13426">
    <property type="entry name" value="PAS_9"/>
    <property type="match status" value="2"/>
</dbReference>
<dbReference type="InterPro" id="IPR003018">
    <property type="entry name" value="GAF"/>
</dbReference>
<dbReference type="CDD" id="cd14014">
    <property type="entry name" value="STKc_PknB_like"/>
    <property type="match status" value="1"/>
</dbReference>
<feature type="domain" description="Protein kinase" evidence="4">
    <location>
        <begin position="19"/>
        <end position="306"/>
    </location>
</feature>
<dbReference type="GO" id="GO:0000155">
    <property type="term" value="F:phosphorelay sensor kinase activity"/>
    <property type="evidence" value="ECO:0007669"/>
    <property type="project" value="InterPro"/>
</dbReference>
<dbReference type="PROSITE" id="PS50011">
    <property type="entry name" value="PROTEIN_KINASE_DOM"/>
    <property type="match status" value="1"/>
</dbReference>
<dbReference type="PANTHER" id="PTHR43642">
    <property type="entry name" value="HYBRID SIGNAL TRANSDUCTION HISTIDINE KINASE G"/>
    <property type="match status" value="1"/>
</dbReference>
<evidence type="ECO:0000259" key="7">
    <source>
        <dbReference type="PROSITE" id="PS50113"/>
    </source>
</evidence>
<evidence type="ECO:0000259" key="6">
    <source>
        <dbReference type="PROSITE" id="PS50112"/>
    </source>
</evidence>
<feature type="domain" description="PAS" evidence="6">
    <location>
        <begin position="1623"/>
        <end position="1667"/>
    </location>
</feature>
<dbReference type="SMART" id="SM00065">
    <property type="entry name" value="GAF"/>
    <property type="match status" value="1"/>
</dbReference>
<accession>A0A1C3YB33</accession>
<dbReference type="NCBIfam" id="TIGR00229">
    <property type="entry name" value="sensory_box"/>
    <property type="match status" value="2"/>
</dbReference>
<dbReference type="InterPro" id="IPR036097">
    <property type="entry name" value="HisK_dim/P_sf"/>
</dbReference>
<dbReference type="SMART" id="SM00387">
    <property type="entry name" value="HATPase_c"/>
    <property type="match status" value="1"/>
</dbReference>
<dbReference type="InterPro" id="IPR000014">
    <property type="entry name" value="PAS"/>
</dbReference>
<dbReference type="SUPFAM" id="SSF55874">
    <property type="entry name" value="ATPase domain of HSP90 chaperone/DNA topoisomerase II/histidine kinase"/>
    <property type="match status" value="1"/>
</dbReference>
<dbReference type="InterPro" id="IPR035965">
    <property type="entry name" value="PAS-like_dom_sf"/>
</dbReference>
<dbReference type="PANTHER" id="PTHR43642:SF1">
    <property type="entry name" value="HYBRID SIGNAL TRANSDUCTION HISTIDINE KINASE G"/>
    <property type="match status" value="1"/>
</dbReference>
<dbReference type="InterPro" id="IPR004358">
    <property type="entry name" value="Sig_transdc_His_kin-like_C"/>
</dbReference>
<name>A0A1C3YB33_9HYPH</name>
<protein>
    <recommendedName>
        <fullName evidence="2">histidine kinase</fullName>
        <ecNumber evidence="2">2.7.13.3</ecNumber>
    </recommendedName>
</protein>
<keyword evidence="8" id="KW-0723">Serine/threonine-protein kinase</keyword>
<dbReference type="InterPro" id="IPR011009">
    <property type="entry name" value="Kinase-like_dom_sf"/>
</dbReference>
<dbReference type="Proteomes" id="UP000198723">
    <property type="component" value="Unassembled WGS sequence"/>
</dbReference>
<dbReference type="SUPFAM" id="SSF47384">
    <property type="entry name" value="Homodimeric domain of signal transducing histidine kinase"/>
    <property type="match status" value="1"/>
</dbReference>
<dbReference type="SUPFAM" id="SSF52540">
    <property type="entry name" value="P-loop containing nucleoside triphosphate hydrolases"/>
    <property type="match status" value="1"/>
</dbReference>
<dbReference type="CDD" id="cd00130">
    <property type="entry name" value="PAS"/>
    <property type="match status" value="2"/>
</dbReference>
<dbReference type="InterPro" id="IPR029016">
    <property type="entry name" value="GAF-like_dom_sf"/>
</dbReference>
<dbReference type="InterPro" id="IPR003593">
    <property type="entry name" value="AAA+_ATPase"/>
</dbReference>
<dbReference type="PROSITE" id="PS50112">
    <property type="entry name" value="PAS"/>
    <property type="match status" value="2"/>
</dbReference>
<evidence type="ECO:0000256" key="1">
    <source>
        <dbReference type="ARBA" id="ARBA00000085"/>
    </source>
</evidence>
<dbReference type="EC" id="2.7.13.3" evidence="2"/>
<dbReference type="GO" id="GO:0004674">
    <property type="term" value="F:protein serine/threonine kinase activity"/>
    <property type="evidence" value="ECO:0007669"/>
    <property type="project" value="UniProtKB-KW"/>
</dbReference>
<evidence type="ECO:0000256" key="3">
    <source>
        <dbReference type="ARBA" id="ARBA00022553"/>
    </source>
</evidence>
<feature type="domain" description="PAC" evidence="7">
    <location>
        <begin position="1695"/>
        <end position="1745"/>
    </location>
</feature>
<comment type="catalytic activity">
    <reaction evidence="1">
        <text>ATP + protein L-histidine = ADP + protein N-phospho-L-histidine.</text>
        <dbReference type="EC" id="2.7.13.3"/>
    </reaction>
</comment>
<dbReference type="Gene3D" id="3.30.450.40">
    <property type="match status" value="1"/>
</dbReference>
<dbReference type="SMART" id="SM00220">
    <property type="entry name" value="S_TKc"/>
    <property type="match status" value="1"/>
</dbReference>
<dbReference type="Pfam" id="PF02518">
    <property type="entry name" value="HATPase_c"/>
    <property type="match status" value="1"/>
</dbReference>
<dbReference type="PROSITE" id="PS50109">
    <property type="entry name" value="HIS_KIN"/>
    <property type="match status" value="1"/>
</dbReference>
<dbReference type="InterPro" id="IPR027417">
    <property type="entry name" value="P-loop_NTPase"/>
</dbReference>
<keyword evidence="3" id="KW-0597">Phosphoprotein</keyword>
<sequence>MDDTVNDAQKTRKNMIGRKRALASIGQQTSTDLQYHEPQSSWSDGDRIFTRELIRSGNGAPKAVLRVQLAAEHPSRTSLDRLAHEYRLKDELDREWAAKPLDFTTENGRTVLVLEDCGGVPLPQLMGRHSHGMAAELTVFLRLAKGIAAAVGKAHGCGLIHRDIKPANLLADEAEGRVRLTGFGVASHLSRERQAADPPEVIAGSLAYMAPEQTGRMNRSVDSRSDLYAVGITLYEMITGQLPFTATEPMEWVHCHVARRPMPPSERVRELPGIISAIVMKLLAKNAEERYQTAAGLEADLRRALVESEKYGRIAEFPLGTRDVPDRLVIPERPYGREREIAALTSAFDRVVAGAGPTLVLVSGHAGVGKSMVVNELHRALVPSRGLFASGKFDQNQRHIPYASVAQALRDLVRVLLGKSEAELAPWRAALIEELGASGRLMVTLIPELESLIGRLPAVADLPPQDAKRRFQLNIRRLLRVFATAEHPLTLFLDDLQWLDAATLDLLEDLCTQKDMRHLLLIGAYRDNEVSSTHPLIRRLTAIQEVGGQVHEIVLTPLRLEDLTRMLADALHCGSNRVKPLARLVHKKSGGNPFFALQFLSTLPDEGLLDFNREQAHWDWDLDRIGAKGYTDNVADLMLSKLRRLPDSTQAALNMLACLGNHAAVDTLALIRSENHDAVHAAFWPAARAGLVLLEEGASYRFLHDRVQEAAYGLIPEDERAAAHLSIGRLLLVHTPPQALEENIFEIVGQLNCGGALIAPGEERERLAGLNLLATRRAKASAAYESALAYAGTGAAYLQDDAWERRYELAFALELHRAECEFLTGAPAEAQARLAELASRATSLADLARVTRLRVDLFMSLGRSDQAIIFGLDYLHRVGISWSSHPTRSQVRQEYARLWRQLGGRPIEALLNSPPMTDRVALATMDVLTSLVTPALFTDENLRCLVIGRMGNISLKHGNSDTSPYAFTAVGTVLGPYFGNYEAGFRFGLLGLDMTEQPGMERLKARVYLAFGNLAKPSSRHVRTGRALAQRVFETAQQVGDLTYAVLSRNNLVTYLLAAGEPLPQVQRDAEAGLDFARQAGFGVAVGFISGQLQLIRTLRGLTPIFGCFNDEGFDEQQFELNTDGKPGSCLYWIRKLQACVFAGDTLTALSAAAKAESLLWMTPAIFERAEYHFYTGLSLASALQGSSAETALYRKAIRAHRRQLDTWAAHCPENFASRATLLGAEIARLGSRELHAERLYEQAIGLAHSHALPHDEAIAYERASAFYRARGFDQIARLYLQNARRCYLNWGADGKVRQLEEAYPQLRDGQSSPAATSTIEAPIEHLDLATVIKVSQAVSSEIVVEKLIDTVLRMAVEQAGAERGLLILSRGGESRIAAEATIRGEAVLIELRNEAIAGVMPESVLNYVLRMREIVSLDDASAENAFAADPYIRHRAARSILCLPLINHAKLIGALYLENTLAGRVFAPGRIPVLKLIASQAASTLEITGLYRDLAEREARIGRLVEANIIGIFIRDIEGRIIEANEAFLQMVGYSRDELLAGQLIDKELTPPEWRERDAEAEAELRVTGSAHPFEKVYQRKDGGHVPVMIGEASFEGAGSQAVAFVLDLSESKQAEERLRASETRFRTFVDHATDAFFLHTDDLTVIDVNRQACESLGYSREELIGMHPRDFDGAIDEKALATLVDRVDAEQPMTFETLHRRKNGTTFPVEVRVGKFRQEEQWFRLSLARDITDRRQAEDAIQLARAELAHVSRLTTMGELVASIAHEVRQPLTGLVSSGNACLRYLDADPRDIVSARRAIERMISDAFRASEVIDRIRAMAKKSPERRDRLNVNDIVSETIALVSTDLERSAVSLRTDLSDGLPPIVGDQVQIQQVILNLIMNANDAMAAMPKGARELIVSTEKTAPNTVLVAVRDSGPTLDLAKIGDIFEAFYSTKPKGMGMGLTISRSIIEAHKGQLWATPNAPHGAIFQFTLPTEEK</sequence>
<dbReference type="InterPro" id="IPR036890">
    <property type="entry name" value="HATPase_C_sf"/>
</dbReference>
<dbReference type="SUPFAM" id="SSF56112">
    <property type="entry name" value="Protein kinase-like (PK-like)"/>
    <property type="match status" value="1"/>
</dbReference>
<dbReference type="Pfam" id="PF01590">
    <property type="entry name" value="GAF"/>
    <property type="match status" value="1"/>
</dbReference>
<dbReference type="InterPro" id="IPR003661">
    <property type="entry name" value="HisK_dim/P_dom"/>
</dbReference>
<dbReference type="Gene3D" id="3.30.450.20">
    <property type="entry name" value="PAS domain"/>
    <property type="match status" value="2"/>
</dbReference>
<evidence type="ECO:0000256" key="2">
    <source>
        <dbReference type="ARBA" id="ARBA00012438"/>
    </source>
</evidence>
<feature type="domain" description="PAC" evidence="7">
    <location>
        <begin position="1573"/>
        <end position="1622"/>
    </location>
</feature>
<dbReference type="SMART" id="SM00382">
    <property type="entry name" value="AAA"/>
    <property type="match status" value="1"/>
</dbReference>
<dbReference type="PRINTS" id="PR00344">
    <property type="entry name" value="BCTRLSENSOR"/>
</dbReference>
<dbReference type="Pfam" id="PF00512">
    <property type="entry name" value="HisKA"/>
    <property type="match status" value="1"/>
</dbReference>
<dbReference type="Gene3D" id="3.30.565.10">
    <property type="entry name" value="Histidine kinase-like ATPase, C-terminal domain"/>
    <property type="match status" value="1"/>
</dbReference>
<dbReference type="InterPro" id="IPR000700">
    <property type="entry name" value="PAS-assoc_C"/>
</dbReference>